<feature type="domain" description="Resolvase/invertase-type recombinase catalytic" evidence="4">
    <location>
        <begin position="2"/>
        <end position="132"/>
    </location>
</feature>
<dbReference type="SMART" id="SM00857">
    <property type="entry name" value="Resolvase"/>
    <property type="match status" value="1"/>
</dbReference>
<evidence type="ECO:0000256" key="1">
    <source>
        <dbReference type="ARBA" id="ARBA00022908"/>
    </source>
</evidence>
<dbReference type="PANTHER" id="PTHR30461">
    <property type="entry name" value="DNA-INVERTASE FROM LAMBDOID PROPHAGE"/>
    <property type="match status" value="1"/>
</dbReference>
<dbReference type="AlphaFoldDB" id="X1TF95"/>
<dbReference type="GO" id="GO:0000150">
    <property type="term" value="F:DNA strand exchange activity"/>
    <property type="evidence" value="ECO:0007669"/>
    <property type="project" value="InterPro"/>
</dbReference>
<organism evidence="5">
    <name type="scientific">marine sediment metagenome</name>
    <dbReference type="NCBI Taxonomy" id="412755"/>
    <lineage>
        <taxon>unclassified sequences</taxon>
        <taxon>metagenomes</taxon>
        <taxon>ecological metagenomes</taxon>
    </lineage>
</organism>
<evidence type="ECO:0000256" key="2">
    <source>
        <dbReference type="ARBA" id="ARBA00023125"/>
    </source>
</evidence>
<dbReference type="GO" id="GO:0003677">
    <property type="term" value="F:DNA binding"/>
    <property type="evidence" value="ECO:0007669"/>
    <property type="project" value="UniProtKB-KW"/>
</dbReference>
<dbReference type="PROSITE" id="PS51736">
    <property type="entry name" value="RECOMBINASES_3"/>
    <property type="match status" value="1"/>
</dbReference>
<accession>X1TF95</accession>
<dbReference type="PROSITE" id="PS00397">
    <property type="entry name" value="RECOMBINASES_1"/>
    <property type="match status" value="1"/>
</dbReference>
<dbReference type="EMBL" id="BARW01021609">
    <property type="protein sequence ID" value="GAI90011.1"/>
    <property type="molecule type" value="Genomic_DNA"/>
</dbReference>
<comment type="caution">
    <text evidence="5">The sequence shown here is derived from an EMBL/GenBank/DDBJ whole genome shotgun (WGS) entry which is preliminary data.</text>
</comment>
<dbReference type="InterPro" id="IPR006119">
    <property type="entry name" value="Resolv_N"/>
</dbReference>
<protein>
    <recommendedName>
        <fullName evidence="4">Resolvase/invertase-type recombinase catalytic domain-containing protein</fullName>
    </recommendedName>
</protein>
<reference evidence="5" key="1">
    <citation type="journal article" date="2014" name="Front. Microbiol.">
        <title>High frequency of phylogenetically diverse reductive dehalogenase-homologous genes in deep subseafloor sedimentary metagenomes.</title>
        <authorList>
            <person name="Kawai M."/>
            <person name="Futagami T."/>
            <person name="Toyoda A."/>
            <person name="Takaki Y."/>
            <person name="Nishi S."/>
            <person name="Hori S."/>
            <person name="Arai W."/>
            <person name="Tsubouchi T."/>
            <person name="Morono Y."/>
            <person name="Uchiyama I."/>
            <person name="Ito T."/>
            <person name="Fujiyama A."/>
            <person name="Inagaki F."/>
            <person name="Takami H."/>
        </authorList>
    </citation>
    <scope>NUCLEOTIDE SEQUENCE</scope>
    <source>
        <strain evidence="5">Expedition CK06-06</strain>
    </source>
</reference>
<dbReference type="Gene3D" id="3.40.50.1390">
    <property type="entry name" value="Resolvase, N-terminal catalytic domain"/>
    <property type="match status" value="1"/>
</dbReference>
<keyword evidence="3" id="KW-0233">DNA recombination</keyword>
<dbReference type="PANTHER" id="PTHR30461:SF23">
    <property type="entry name" value="DNA RECOMBINASE-RELATED"/>
    <property type="match status" value="1"/>
</dbReference>
<evidence type="ECO:0000259" key="4">
    <source>
        <dbReference type="PROSITE" id="PS51736"/>
    </source>
</evidence>
<dbReference type="InterPro" id="IPR036162">
    <property type="entry name" value="Resolvase-like_N_sf"/>
</dbReference>
<dbReference type="GO" id="GO:0015074">
    <property type="term" value="P:DNA integration"/>
    <property type="evidence" value="ECO:0007669"/>
    <property type="project" value="UniProtKB-KW"/>
</dbReference>
<keyword evidence="2" id="KW-0238">DNA-binding</keyword>
<dbReference type="Pfam" id="PF00239">
    <property type="entry name" value="Resolvase"/>
    <property type="match status" value="1"/>
</dbReference>
<gene>
    <name evidence="5" type="ORF">S12H4_36269</name>
</gene>
<sequence>MRAAPYARVSTDKQAEKYGIPSQIEELGKRCLERGWTIVLDGDKEAFIDDGYSGVELDRPALNRLRQAAREGRVDVVLAYDPDRLSRKLYHQMILAEEFEKQGIKLEFFTQRNDSLNFDNFSTEAYLLYQES</sequence>
<evidence type="ECO:0000256" key="3">
    <source>
        <dbReference type="ARBA" id="ARBA00023172"/>
    </source>
</evidence>
<keyword evidence="1" id="KW-0229">DNA integration</keyword>
<dbReference type="CDD" id="cd00338">
    <property type="entry name" value="Ser_Recombinase"/>
    <property type="match status" value="1"/>
</dbReference>
<name>X1TF95_9ZZZZ</name>
<proteinExistence type="predicted"/>
<dbReference type="InterPro" id="IPR050639">
    <property type="entry name" value="SSR_resolvase"/>
</dbReference>
<dbReference type="InterPro" id="IPR006118">
    <property type="entry name" value="Recombinase_CS"/>
</dbReference>
<evidence type="ECO:0000313" key="5">
    <source>
        <dbReference type="EMBL" id="GAI90011.1"/>
    </source>
</evidence>
<dbReference type="SUPFAM" id="SSF53041">
    <property type="entry name" value="Resolvase-like"/>
    <property type="match status" value="1"/>
</dbReference>